<sequence length="212" mass="24482">MFRILWQASRAEVLGKIDHDFKLKNKFLGKSLALESRMLEDSESYLVRELICTKRGAYYPVLAKKEVVEYEKGFKGIICSLLVEEDLQKEFSNVEILHDRNIIDQLEEVYICWKDSNSAFRGFNENFLKLVGKSREELIGVQDPFSENHIKCDAEIRKTKKPKLHMVEKIPSKKGKPLYILTNKGVWKDPEGRVIGTAVCFFKAPVALEPKN</sequence>
<dbReference type="EMBL" id="NVUU01000061">
    <property type="protein sequence ID" value="PCI93460.1"/>
    <property type="molecule type" value="Genomic_DNA"/>
</dbReference>
<proteinExistence type="predicted"/>
<evidence type="ECO:0008006" key="3">
    <source>
        <dbReference type="Google" id="ProtNLM"/>
    </source>
</evidence>
<reference evidence="2" key="1">
    <citation type="submission" date="2017-08" db="EMBL/GenBank/DDBJ databases">
        <title>A dynamic microbial community with high functional redundancy inhabits the cold, oxic subseafloor aquifer.</title>
        <authorList>
            <person name="Tully B.J."/>
            <person name="Wheat C.G."/>
            <person name="Glazer B.T."/>
            <person name="Huber J.A."/>
        </authorList>
    </citation>
    <scope>NUCLEOTIDE SEQUENCE [LARGE SCALE GENOMIC DNA]</scope>
</reference>
<protein>
    <recommendedName>
        <fullName evidence="3">PAS domain-containing protein</fullName>
    </recommendedName>
</protein>
<dbReference type="Gene3D" id="3.30.450.20">
    <property type="entry name" value="PAS domain"/>
    <property type="match status" value="1"/>
</dbReference>
<evidence type="ECO:0000313" key="2">
    <source>
        <dbReference type="Proteomes" id="UP000217838"/>
    </source>
</evidence>
<dbReference type="SUPFAM" id="SSF55785">
    <property type="entry name" value="PYP-like sensor domain (PAS domain)"/>
    <property type="match status" value="1"/>
</dbReference>
<evidence type="ECO:0000313" key="1">
    <source>
        <dbReference type="EMBL" id="PCI93460.1"/>
    </source>
</evidence>
<dbReference type="AlphaFoldDB" id="A0A2A4YFR9"/>
<dbReference type="Proteomes" id="UP000217838">
    <property type="component" value="Unassembled WGS sequence"/>
</dbReference>
<comment type="caution">
    <text evidence="1">The sequence shown here is derived from an EMBL/GenBank/DDBJ whole genome shotgun (WGS) entry which is preliminary data.</text>
</comment>
<dbReference type="InterPro" id="IPR035965">
    <property type="entry name" value="PAS-like_dom_sf"/>
</dbReference>
<accession>A0A2A4YFR9</accession>
<name>A0A2A4YFR9_UNCAE</name>
<organism evidence="1 2">
    <name type="scientific">Aerophobetes bacterium</name>
    <dbReference type="NCBI Taxonomy" id="2030807"/>
    <lineage>
        <taxon>Bacteria</taxon>
        <taxon>Candidatus Aerophobota</taxon>
    </lineage>
</organism>
<gene>
    <name evidence="1" type="ORF">COB11_05290</name>
</gene>